<evidence type="ECO:0000313" key="4">
    <source>
        <dbReference type="Proteomes" id="UP000433050"/>
    </source>
</evidence>
<feature type="domain" description="DUF4189" evidence="2">
    <location>
        <begin position="42"/>
        <end position="91"/>
    </location>
</feature>
<reference evidence="3 4" key="1">
    <citation type="submission" date="2019-12" db="EMBL/GenBank/DDBJ databases">
        <authorList>
            <person name="Reyes-Prieto M."/>
        </authorList>
    </citation>
    <scope>NUCLEOTIDE SEQUENCE [LARGE SCALE GENOMIC DNA]</scope>
    <source>
        <strain evidence="3">HF14-78462</strain>
    </source>
</reference>
<evidence type="ECO:0000313" key="3">
    <source>
        <dbReference type="EMBL" id="CAA0109508.1"/>
    </source>
</evidence>
<evidence type="ECO:0000259" key="2">
    <source>
        <dbReference type="Pfam" id="PF13827"/>
    </source>
</evidence>
<sequence length="162" mass="17219">MMKSKTATAALGFLLAFGQAGWSSDLPTKAPAAAPVAQSGIWGAIAYSRTDGKHGFFWGADKRREAEETAFKYCENAGGRSCSVVTVFRNHRHWDDDDGSGFPYNHCAALAIDAQASPLAPANASTPWAAASATTRKAAEDKALSKCDARGSTCKIREWVCT</sequence>
<dbReference type="AlphaFoldDB" id="A0A5S9PWN8"/>
<organism evidence="3 4">
    <name type="scientific">Starkeya nomas</name>
    <dbReference type="NCBI Taxonomy" id="2666134"/>
    <lineage>
        <taxon>Bacteria</taxon>
        <taxon>Pseudomonadati</taxon>
        <taxon>Pseudomonadota</taxon>
        <taxon>Alphaproteobacteria</taxon>
        <taxon>Hyphomicrobiales</taxon>
        <taxon>Xanthobacteraceae</taxon>
        <taxon>Starkeya</taxon>
    </lineage>
</organism>
<dbReference type="Pfam" id="PF13827">
    <property type="entry name" value="DUF4189"/>
    <property type="match status" value="2"/>
</dbReference>
<protein>
    <recommendedName>
        <fullName evidence="2">DUF4189 domain-containing protein</fullName>
    </recommendedName>
</protein>
<keyword evidence="1" id="KW-0732">Signal</keyword>
<accession>A0A5S9PWN8</accession>
<name>A0A5S9PWN8_9HYPH</name>
<feature type="signal peptide" evidence="1">
    <location>
        <begin position="1"/>
        <end position="22"/>
    </location>
</feature>
<dbReference type="EMBL" id="CACSAS010000001">
    <property type="protein sequence ID" value="CAA0109508.1"/>
    <property type="molecule type" value="Genomic_DNA"/>
</dbReference>
<evidence type="ECO:0000256" key="1">
    <source>
        <dbReference type="SAM" id="SignalP"/>
    </source>
</evidence>
<gene>
    <name evidence="3" type="ORF">STARVERO_03738</name>
</gene>
<feature type="domain" description="DUF4189" evidence="2">
    <location>
        <begin position="104"/>
        <end position="161"/>
    </location>
</feature>
<feature type="chain" id="PRO_5024974788" description="DUF4189 domain-containing protein" evidence="1">
    <location>
        <begin position="23"/>
        <end position="162"/>
    </location>
</feature>
<keyword evidence="4" id="KW-1185">Reference proteome</keyword>
<proteinExistence type="predicted"/>
<dbReference type="Proteomes" id="UP000433050">
    <property type="component" value="Unassembled WGS sequence"/>
</dbReference>
<dbReference type="InterPro" id="IPR025240">
    <property type="entry name" value="DUF4189"/>
</dbReference>